<accession>A0A0F6Z4P0</accession>
<dbReference type="InterPro" id="IPR011010">
    <property type="entry name" value="DNA_brk_join_enz"/>
</dbReference>
<keyword evidence="7" id="KW-1185">Reference proteome</keyword>
<keyword evidence="2" id="KW-0229">DNA integration</keyword>
<gene>
    <name evidence="6" type="ORF">YH66_05120</name>
</gene>
<organism evidence="6 7">
    <name type="scientific">[Brevibacterium] flavum</name>
    <dbReference type="NCBI Taxonomy" id="92706"/>
    <lineage>
        <taxon>Bacteria</taxon>
        <taxon>Bacillati</taxon>
        <taxon>Actinomycetota</taxon>
        <taxon>Actinomycetes</taxon>
        <taxon>Mycobacteriales</taxon>
        <taxon>Corynebacteriaceae</taxon>
        <taxon>Corynebacterium</taxon>
    </lineage>
</organism>
<dbReference type="InterPro" id="IPR050808">
    <property type="entry name" value="Phage_Integrase"/>
</dbReference>
<dbReference type="PANTHER" id="PTHR30629:SF2">
    <property type="entry name" value="PROPHAGE INTEGRASE INTS-RELATED"/>
    <property type="match status" value="1"/>
</dbReference>
<proteinExistence type="inferred from homology"/>
<sequence>MGSIKPYETAKGTRYRVQYTDADGARRQKRGFLTKKQAETWDIDNSAALQKGSWINPELGKTTIGELSTTWIASLNHLSEGTAEVQTSIWHTHVEPRWATTAISTIKPSYVQEWIYGIDRSASIVRQAHSCLAQILDIATRDRLLLDNPARGLKLPRKAKSPQVFLTFTQIRRLAELAGTKGVMVWILATVGLRWGEFAALRPRDVDLVRGRFQIDRAVQKTTKHGLIFAEPKTHERRSVAVPRFVCNLLEPILAEIDDPNALIFPAPRAGGPMRTPGHGGWFEKMVNEALAEGTLPERITPHGLRHVAAGLLVSAGAHVKAVQRQLGHKNAAMTLDTYASLFDGDLDHIAETIDAMNLDEATSPKQDDLDVPDPMALAVV</sequence>
<dbReference type="InterPro" id="IPR028259">
    <property type="entry name" value="AP2-like_int_N"/>
</dbReference>
<dbReference type="PATRIC" id="fig|92706.3.peg.1062"/>
<evidence type="ECO:0000259" key="5">
    <source>
        <dbReference type="PROSITE" id="PS51898"/>
    </source>
</evidence>
<feature type="domain" description="Tyr recombinase" evidence="5">
    <location>
        <begin position="161"/>
        <end position="355"/>
    </location>
</feature>
<evidence type="ECO:0000256" key="4">
    <source>
        <dbReference type="ARBA" id="ARBA00023172"/>
    </source>
</evidence>
<evidence type="ECO:0000256" key="1">
    <source>
        <dbReference type="ARBA" id="ARBA00008857"/>
    </source>
</evidence>
<dbReference type="RefSeq" id="WP_003860097.1">
    <property type="nucleotide sequence ID" value="NZ_CP011309.1"/>
</dbReference>
<dbReference type="InterPro" id="IPR010998">
    <property type="entry name" value="Integrase_recombinase_N"/>
</dbReference>
<reference evidence="6 7" key="1">
    <citation type="submission" date="2015-04" db="EMBL/GenBank/DDBJ databases">
        <title>Complete Genome Sequence of Brevibacterium flavum ATCC 15168.</title>
        <authorList>
            <person name="Ahn J."/>
            <person name="Park G."/>
            <person name="Jeon W."/>
            <person name="Jang Y."/>
            <person name="Jang M."/>
            <person name="Lee H."/>
            <person name="Lee H."/>
        </authorList>
    </citation>
    <scope>NUCLEOTIDE SEQUENCE [LARGE SCALE GENOMIC DNA]</scope>
    <source>
        <strain evidence="6 7">ATCC 15168</strain>
    </source>
</reference>
<dbReference type="Gene3D" id="1.10.443.10">
    <property type="entry name" value="Intergrase catalytic core"/>
    <property type="match status" value="1"/>
</dbReference>
<dbReference type="GO" id="GO:0003677">
    <property type="term" value="F:DNA binding"/>
    <property type="evidence" value="ECO:0007669"/>
    <property type="project" value="UniProtKB-KW"/>
</dbReference>
<dbReference type="AlphaFoldDB" id="A0A0F6Z4P0"/>
<dbReference type="InterPro" id="IPR013762">
    <property type="entry name" value="Integrase-like_cat_sf"/>
</dbReference>
<dbReference type="GO" id="GO:0015074">
    <property type="term" value="P:DNA integration"/>
    <property type="evidence" value="ECO:0007669"/>
    <property type="project" value="UniProtKB-KW"/>
</dbReference>
<dbReference type="InterPro" id="IPR002104">
    <property type="entry name" value="Integrase_catalytic"/>
</dbReference>
<dbReference type="Gene3D" id="1.10.150.130">
    <property type="match status" value="1"/>
</dbReference>
<protein>
    <recommendedName>
        <fullName evidence="5">Tyr recombinase domain-containing protein</fullName>
    </recommendedName>
</protein>
<evidence type="ECO:0000313" key="6">
    <source>
        <dbReference type="EMBL" id="AKF26981.1"/>
    </source>
</evidence>
<comment type="similarity">
    <text evidence="1">Belongs to the 'phage' integrase family.</text>
</comment>
<dbReference type="Pfam" id="PF00589">
    <property type="entry name" value="Phage_integrase"/>
    <property type="match status" value="1"/>
</dbReference>
<dbReference type="Pfam" id="PF14657">
    <property type="entry name" value="Arm-DNA-bind_4"/>
    <property type="match status" value="1"/>
</dbReference>
<dbReference type="PROSITE" id="PS51898">
    <property type="entry name" value="TYR_RECOMBINASE"/>
    <property type="match status" value="1"/>
</dbReference>
<name>A0A0F6Z4P0_9CORY</name>
<evidence type="ECO:0000256" key="2">
    <source>
        <dbReference type="ARBA" id="ARBA00022908"/>
    </source>
</evidence>
<dbReference type="PANTHER" id="PTHR30629">
    <property type="entry name" value="PROPHAGE INTEGRASE"/>
    <property type="match status" value="1"/>
</dbReference>
<dbReference type="SUPFAM" id="SSF56349">
    <property type="entry name" value="DNA breaking-rejoining enzymes"/>
    <property type="match status" value="1"/>
</dbReference>
<dbReference type="CDD" id="cd01189">
    <property type="entry name" value="INT_ICEBs1_C_like"/>
    <property type="match status" value="1"/>
</dbReference>
<dbReference type="HOGENOM" id="CLU_027562_17_5_11"/>
<evidence type="ECO:0000313" key="7">
    <source>
        <dbReference type="Proteomes" id="UP000034037"/>
    </source>
</evidence>
<keyword evidence="3" id="KW-0238">DNA-binding</keyword>
<evidence type="ECO:0000256" key="3">
    <source>
        <dbReference type="ARBA" id="ARBA00023125"/>
    </source>
</evidence>
<dbReference type="GO" id="GO:0006310">
    <property type="term" value="P:DNA recombination"/>
    <property type="evidence" value="ECO:0007669"/>
    <property type="project" value="UniProtKB-KW"/>
</dbReference>
<dbReference type="EMBL" id="CP011309">
    <property type="protein sequence ID" value="AKF26981.1"/>
    <property type="molecule type" value="Genomic_DNA"/>
</dbReference>
<dbReference type="Proteomes" id="UP000034037">
    <property type="component" value="Chromosome"/>
</dbReference>
<keyword evidence="4" id="KW-0233">DNA recombination</keyword>